<evidence type="ECO:0000313" key="1">
    <source>
        <dbReference type="EMBL" id="GAL31254.1"/>
    </source>
</evidence>
<evidence type="ECO:0000313" key="2">
    <source>
        <dbReference type="Proteomes" id="UP000029223"/>
    </source>
</evidence>
<proteinExistence type="predicted"/>
<reference evidence="2" key="1">
    <citation type="submission" date="2014-09" db="EMBL/GenBank/DDBJ databases">
        <title>Vibrio variabilis JCM 19239. (C206) whole genome shotgun sequence.</title>
        <authorList>
            <person name="Sawabe T."/>
            <person name="Meirelles P."/>
            <person name="Nakanishi M."/>
            <person name="Sayaka M."/>
            <person name="Hattori M."/>
            <person name="Ohkuma M."/>
        </authorList>
    </citation>
    <scope>NUCLEOTIDE SEQUENCE [LARGE SCALE GENOMIC DNA]</scope>
    <source>
        <strain evidence="2">JCM 19239</strain>
    </source>
</reference>
<organism evidence="1 2">
    <name type="scientific">Vibrio variabilis</name>
    <dbReference type="NCBI Taxonomy" id="990271"/>
    <lineage>
        <taxon>Bacteria</taxon>
        <taxon>Pseudomonadati</taxon>
        <taxon>Pseudomonadota</taxon>
        <taxon>Gammaproteobacteria</taxon>
        <taxon>Vibrionales</taxon>
        <taxon>Vibrionaceae</taxon>
        <taxon>Vibrio</taxon>
    </lineage>
</organism>
<sequence>MAAIASSLLANLQIVHAAKYVDDKQPPDVAIFPLAYNG</sequence>
<gene>
    <name evidence="1" type="ORF">JCM19239_3152</name>
</gene>
<accession>A0ABQ0JR86</accession>
<comment type="caution">
    <text evidence="1">The sequence shown here is derived from an EMBL/GenBank/DDBJ whole genome shotgun (WGS) entry which is preliminary data.</text>
</comment>
<dbReference type="Proteomes" id="UP000029223">
    <property type="component" value="Unassembled WGS sequence"/>
</dbReference>
<keyword evidence="2" id="KW-1185">Reference proteome</keyword>
<protein>
    <submittedName>
        <fullName evidence="1">Uncharacterized protein</fullName>
    </submittedName>
</protein>
<name>A0ABQ0JR86_9VIBR</name>
<dbReference type="EMBL" id="BBMS01000142">
    <property type="protein sequence ID" value="GAL31254.1"/>
    <property type="molecule type" value="Genomic_DNA"/>
</dbReference>